<protein>
    <submittedName>
        <fullName evidence="2">Uncharacterized protein</fullName>
    </submittedName>
</protein>
<evidence type="ECO:0000313" key="3">
    <source>
        <dbReference type="Proteomes" id="UP000658127"/>
    </source>
</evidence>
<keyword evidence="1" id="KW-1133">Transmembrane helix</keyword>
<evidence type="ECO:0000256" key="1">
    <source>
        <dbReference type="SAM" id="Phobius"/>
    </source>
</evidence>
<accession>A0ABQ2KXC2</accession>
<keyword evidence="1" id="KW-0812">Transmembrane</keyword>
<gene>
    <name evidence="2" type="ORF">GCM10011610_60810</name>
</gene>
<proteinExistence type="predicted"/>
<keyword evidence="3" id="KW-1185">Reference proteome</keyword>
<keyword evidence="1" id="KW-0472">Membrane</keyword>
<evidence type="ECO:0000313" key="2">
    <source>
        <dbReference type="EMBL" id="GGN96116.1"/>
    </source>
</evidence>
<comment type="caution">
    <text evidence="2">The sequence shown here is derived from an EMBL/GenBank/DDBJ whole genome shotgun (WGS) entry which is preliminary data.</text>
</comment>
<organism evidence="2 3">
    <name type="scientific">Nocardia rhizosphaerihabitans</name>
    <dbReference type="NCBI Taxonomy" id="1691570"/>
    <lineage>
        <taxon>Bacteria</taxon>
        <taxon>Bacillati</taxon>
        <taxon>Actinomycetota</taxon>
        <taxon>Actinomycetes</taxon>
        <taxon>Mycobacteriales</taxon>
        <taxon>Nocardiaceae</taxon>
        <taxon>Nocardia</taxon>
    </lineage>
</organism>
<feature type="transmembrane region" description="Helical" evidence="1">
    <location>
        <begin position="7"/>
        <end position="26"/>
    </location>
</feature>
<feature type="transmembrane region" description="Helical" evidence="1">
    <location>
        <begin position="38"/>
        <end position="57"/>
    </location>
</feature>
<dbReference type="EMBL" id="BMNE01000009">
    <property type="protein sequence ID" value="GGN96116.1"/>
    <property type="molecule type" value="Genomic_DNA"/>
</dbReference>
<reference evidence="3" key="1">
    <citation type="journal article" date="2019" name="Int. J. Syst. Evol. Microbiol.">
        <title>The Global Catalogue of Microorganisms (GCM) 10K type strain sequencing project: providing services to taxonomists for standard genome sequencing and annotation.</title>
        <authorList>
            <consortium name="The Broad Institute Genomics Platform"/>
            <consortium name="The Broad Institute Genome Sequencing Center for Infectious Disease"/>
            <person name="Wu L."/>
            <person name="Ma J."/>
        </authorList>
    </citation>
    <scope>NUCLEOTIDE SEQUENCE [LARGE SCALE GENOMIC DNA]</scope>
    <source>
        <strain evidence="3">CGMCC 4.7329</strain>
    </source>
</reference>
<dbReference type="Proteomes" id="UP000658127">
    <property type="component" value="Unassembled WGS sequence"/>
</dbReference>
<name>A0ABQ2KXC2_9NOCA</name>
<sequence length="59" mass="5993">MILALIMVIELAIIVGLLGAMLTILGSGQANMNTAASAGAAFVATLGLGVTILRFVLRH</sequence>